<name>A0A067KEA8_JATCU</name>
<accession>A0A067KEA8</accession>
<evidence type="ECO:0000313" key="2">
    <source>
        <dbReference type="Proteomes" id="UP000027138"/>
    </source>
</evidence>
<evidence type="ECO:0000313" key="1">
    <source>
        <dbReference type="EMBL" id="KDP30179.1"/>
    </source>
</evidence>
<dbReference type="Proteomes" id="UP000027138">
    <property type="component" value="Unassembled WGS sequence"/>
</dbReference>
<dbReference type="EMBL" id="KK914699">
    <property type="protein sequence ID" value="KDP30179.1"/>
    <property type="molecule type" value="Genomic_DNA"/>
</dbReference>
<sequence length="92" mass="10335">MAGMLPGVECARRRRFHQSCDTSWAAVSSSTRRSSFCLYTSNHESSQTSISSSLGSITKEAYEAEKLGEVARQAKERLDERLRNQRKSSSKM</sequence>
<dbReference type="AlphaFoldDB" id="A0A067KEA8"/>
<proteinExistence type="predicted"/>
<dbReference type="OrthoDB" id="8062037at2759"/>
<reference evidence="1 2" key="1">
    <citation type="journal article" date="2014" name="PLoS ONE">
        <title>Global Analysis of Gene Expression Profiles in Physic Nut (Jatropha curcas L.) Seedlings Exposed to Salt Stress.</title>
        <authorList>
            <person name="Zhang L."/>
            <person name="Zhang C."/>
            <person name="Wu P."/>
            <person name="Chen Y."/>
            <person name="Li M."/>
            <person name="Jiang H."/>
            <person name="Wu G."/>
        </authorList>
    </citation>
    <scope>NUCLEOTIDE SEQUENCE [LARGE SCALE GENOMIC DNA]</scope>
    <source>
        <strain evidence="2">cv. GZQX0401</strain>
        <tissue evidence="1">Young leaves</tissue>
    </source>
</reference>
<organism evidence="1 2">
    <name type="scientific">Jatropha curcas</name>
    <name type="common">Barbados nut</name>
    <dbReference type="NCBI Taxonomy" id="180498"/>
    <lineage>
        <taxon>Eukaryota</taxon>
        <taxon>Viridiplantae</taxon>
        <taxon>Streptophyta</taxon>
        <taxon>Embryophyta</taxon>
        <taxon>Tracheophyta</taxon>
        <taxon>Spermatophyta</taxon>
        <taxon>Magnoliopsida</taxon>
        <taxon>eudicotyledons</taxon>
        <taxon>Gunneridae</taxon>
        <taxon>Pentapetalae</taxon>
        <taxon>rosids</taxon>
        <taxon>fabids</taxon>
        <taxon>Malpighiales</taxon>
        <taxon>Euphorbiaceae</taxon>
        <taxon>Crotonoideae</taxon>
        <taxon>Jatropheae</taxon>
        <taxon>Jatropha</taxon>
    </lineage>
</organism>
<gene>
    <name evidence="1" type="ORF">JCGZ_16961</name>
</gene>
<protein>
    <submittedName>
        <fullName evidence="1">Uncharacterized protein</fullName>
    </submittedName>
</protein>
<keyword evidence="2" id="KW-1185">Reference proteome</keyword>